<evidence type="ECO:0000256" key="9">
    <source>
        <dbReference type="ARBA" id="ARBA00023125"/>
    </source>
</evidence>
<dbReference type="Gene3D" id="3.90.320.10">
    <property type="match status" value="1"/>
</dbReference>
<feature type="binding site" evidence="15">
    <location>
        <begin position="56"/>
        <end position="63"/>
    </location>
    <ligand>
        <name>ATP</name>
        <dbReference type="ChEBI" id="CHEBI:30616"/>
    </ligand>
</feature>
<name>A0A5J6Z9D8_9CORY</name>
<keyword evidence="3 15" id="KW-0547">Nucleotide-binding</keyword>
<dbReference type="GO" id="GO:0043138">
    <property type="term" value="F:3'-5' DNA helicase activity"/>
    <property type="evidence" value="ECO:0007669"/>
    <property type="project" value="UniProtKB-EC"/>
</dbReference>
<evidence type="ECO:0000256" key="7">
    <source>
        <dbReference type="ARBA" id="ARBA00022839"/>
    </source>
</evidence>
<evidence type="ECO:0000256" key="15">
    <source>
        <dbReference type="PROSITE-ProRule" id="PRU00560"/>
    </source>
</evidence>
<feature type="domain" description="UvrD-like helicase ATP-binding" evidence="16">
    <location>
        <begin position="35"/>
        <end position="335"/>
    </location>
</feature>
<evidence type="ECO:0000259" key="17">
    <source>
        <dbReference type="PROSITE" id="PS51217"/>
    </source>
</evidence>
<dbReference type="InterPro" id="IPR027417">
    <property type="entry name" value="P-loop_NTPase"/>
</dbReference>
<dbReference type="GO" id="GO:0016887">
    <property type="term" value="F:ATP hydrolysis activity"/>
    <property type="evidence" value="ECO:0007669"/>
    <property type="project" value="RHEA"/>
</dbReference>
<keyword evidence="2" id="KW-0540">Nuclease</keyword>
<dbReference type="GO" id="GO:0003677">
    <property type="term" value="F:DNA binding"/>
    <property type="evidence" value="ECO:0007669"/>
    <property type="project" value="UniProtKB-KW"/>
</dbReference>
<keyword evidence="6 15" id="KW-0347">Helicase</keyword>
<keyword evidence="11" id="KW-0413">Isomerase</keyword>
<evidence type="ECO:0000256" key="11">
    <source>
        <dbReference type="ARBA" id="ARBA00023235"/>
    </source>
</evidence>
<keyword evidence="5 15" id="KW-0378">Hydrolase</keyword>
<comment type="similarity">
    <text evidence="1">Belongs to the helicase family. UvrD subfamily.</text>
</comment>
<comment type="catalytic activity">
    <reaction evidence="12">
        <text>Couples ATP hydrolysis with the unwinding of duplex DNA by translocating in the 3'-5' direction.</text>
        <dbReference type="EC" id="5.6.2.4"/>
    </reaction>
</comment>
<dbReference type="InterPro" id="IPR011604">
    <property type="entry name" value="PDDEXK-like_dom_sf"/>
</dbReference>
<keyword evidence="7" id="KW-0269">Exonuclease</keyword>
<dbReference type="Pfam" id="PF00580">
    <property type="entry name" value="UvrD-helicase"/>
    <property type="match status" value="1"/>
</dbReference>
<dbReference type="Gene3D" id="3.40.50.300">
    <property type="entry name" value="P-loop containing nucleotide triphosphate hydrolases"/>
    <property type="match status" value="3"/>
</dbReference>
<evidence type="ECO:0000256" key="2">
    <source>
        <dbReference type="ARBA" id="ARBA00022722"/>
    </source>
</evidence>
<dbReference type="SUPFAM" id="SSF52540">
    <property type="entry name" value="P-loop containing nucleoside triphosphate hydrolases"/>
    <property type="match status" value="1"/>
</dbReference>
<dbReference type="Proteomes" id="UP000326711">
    <property type="component" value="Chromosome"/>
</dbReference>
<keyword evidence="19" id="KW-1185">Reference proteome</keyword>
<dbReference type="Gene3D" id="1.10.10.160">
    <property type="match status" value="1"/>
</dbReference>
<evidence type="ECO:0000256" key="3">
    <source>
        <dbReference type="ARBA" id="ARBA00022741"/>
    </source>
</evidence>
<evidence type="ECO:0000313" key="19">
    <source>
        <dbReference type="Proteomes" id="UP000326711"/>
    </source>
</evidence>
<evidence type="ECO:0000256" key="14">
    <source>
        <dbReference type="ARBA" id="ARBA00048988"/>
    </source>
</evidence>
<evidence type="ECO:0000256" key="12">
    <source>
        <dbReference type="ARBA" id="ARBA00034617"/>
    </source>
</evidence>
<dbReference type="Pfam" id="PF12705">
    <property type="entry name" value="PDDEXK_1"/>
    <property type="match status" value="1"/>
</dbReference>
<evidence type="ECO:0000256" key="1">
    <source>
        <dbReference type="ARBA" id="ARBA00009922"/>
    </source>
</evidence>
<evidence type="ECO:0000313" key="18">
    <source>
        <dbReference type="EMBL" id="QFQ02931.1"/>
    </source>
</evidence>
<reference evidence="19" key="1">
    <citation type="submission" date="2019-10" db="EMBL/GenBank/DDBJ databases">
        <title>Complete genome sequence of Corynebacterium urogenitalis DSM 108747, isolated from the genital tract of a cow.</title>
        <authorList>
            <person name="Ruckert C."/>
            <person name="Ballas P."/>
            <person name="Wagener K."/>
            <person name="Drillich M."/>
            <person name="Kaempfer P."/>
            <person name="Busse H.-J."/>
            <person name="Ehling-Schulz M."/>
        </authorList>
    </citation>
    <scope>NUCLEOTIDE SEQUENCE [LARGE SCALE GENOMIC DNA]</scope>
    <source>
        <strain evidence="19">LMM 1652</strain>
    </source>
</reference>
<evidence type="ECO:0000256" key="6">
    <source>
        <dbReference type="ARBA" id="ARBA00022806"/>
    </source>
</evidence>
<dbReference type="PANTHER" id="PTHR11070">
    <property type="entry name" value="UVRD / RECB / PCRA DNA HELICASE FAMILY MEMBER"/>
    <property type="match status" value="1"/>
</dbReference>
<dbReference type="GO" id="GO:0000725">
    <property type="term" value="P:recombinational repair"/>
    <property type="evidence" value="ECO:0007669"/>
    <property type="project" value="TreeGrafter"/>
</dbReference>
<dbReference type="OrthoDB" id="5240387at2"/>
<evidence type="ECO:0000256" key="5">
    <source>
        <dbReference type="ARBA" id="ARBA00022801"/>
    </source>
</evidence>
<dbReference type="InterPro" id="IPR014016">
    <property type="entry name" value="UvrD-like_ATP-bd"/>
</dbReference>
<dbReference type="EMBL" id="CP045032">
    <property type="protein sequence ID" value="QFQ02931.1"/>
    <property type="molecule type" value="Genomic_DNA"/>
</dbReference>
<keyword evidence="8 15" id="KW-0067">ATP-binding</keyword>
<comment type="catalytic activity">
    <reaction evidence="14">
        <text>ATP + H2O = ADP + phosphate + H(+)</text>
        <dbReference type="Rhea" id="RHEA:13065"/>
        <dbReference type="ChEBI" id="CHEBI:15377"/>
        <dbReference type="ChEBI" id="CHEBI:15378"/>
        <dbReference type="ChEBI" id="CHEBI:30616"/>
        <dbReference type="ChEBI" id="CHEBI:43474"/>
        <dbReference type="ChEBI" id="CHEBI:456216"/>
        <dbReference type="EC" id="5.6.2.4"/>
    </reaction>
</comment>
<dbReference type="InterPro" id="IPR038726">
    <property type="entry name" value="PDDEXK_AddAB-type"/>
</dbReference>
<dbReference type="GO" id="GO:0005829">
    <property type="term" value="C:cytosol"/>
    <property type="evidence" value="ECO:0007669"/>
    <property type="project" value="TreeGrafter"/>
</dbReference>
<dbReference type="Pfam" id="PF13361">
    <property type="entry name" value="UvrD_C"/>
    <property type="match status" value="1"/>
</dbReference>
<dbReference type="KEGG" id="cuo:CUROG_07915"/>
<gene>
    <name evidence="18" type="primary">pcrA</name>
    <name evidence="18" type="ORF">CUROG_07915</name>
</gene>
<evidence type="ECO:0000256" key="8">
    <source>
        <dbReference type="ARBA" id="ARBA00022840"/>
    </source>
</evidence>
<dbReference type="InterPro" id="IPR014017">
    <property type="entry name" value="DNA_helicase_UvrD-like_C"/>
</dbReference>
<dbReference type="AlphaFoldDB" id="A0A5J6Z9D8"/>
<keyword evidence="4" id="KW-0227">DNA damage</keyword>
<dbReference type="GO" id="GO:0004527">
    <property type="term" value="F:exonuclease activity"/>
    <property type="evidence" value="ECO:0007669"/>
    <property type="project" value="UniProtKB-KW"/>
</dbReference>
<sequence length="1098" mass="119601">MPSDPAQRIGANSQPTVVLDRTAGSAQKKHTWEGLPAALISGDDRLDYNRPYAVLGGPGTGKTSLLVDAAVEFLLHGGSAEDLLFVTPTKEAATRLRTEIFERVRDTESYAATGTPVRSVHAWAFAIERWIRQRQNAPLPRLISGAEHDAQIRILLRGEVEDGLRLWPEDVMPALTFVGFARQLRDVLLRATERGMTASELEKVGVQFSRPMWEAAGRFLARYNQAQRLGESWNLNASELLHSVIHDMENTPEGQDVALRLRERLRLVLVDDAHNLDPAAARFVEHLIAPGTRTLIAGDPDQCVFHFRGADEAFLSRHAEHDDYRVVLSHSHRLASGQAQAVRALTAHLPHSSTRIPVQDKGAAGAVRTVIAGSAMAEKLHVADAVRRAHVVDGIPWEDIAVIVRGTGQIPSLRRVLLSHGVPVTVDPTSQVLAQQPLVSVLLLAVESVYRRLSVGETRQLLESSVGGADPVMVRRVERALGRAIAHSRTHGQEVPERSDGQPYQSADCLADLLAGQVTDQQYEEWTAFMSPRELDVVQRVTRVIDAGREAYAANAGVEAVLWKVWQATELSTRLQTRALRGGTLGSQADQDLDAVMSLFDLAGDFAERNPQASAQTFVEEVRAQELPTDTRDRRGSHEGAVEILPAHAAAGREWEVVIVSGVQEDVWPAGPTVGGLFGQLELVDYLDRQIDPNVLVSRIGPAVEEEKRLFLLALSRARSTCIITAVDNETDEGGVPSRFFTDIAEACSPLTAQSGAEDGSTELRAADLPRVLALEPLIGELRDAVGASTPPEDEREAAAWKARREDAAQNLAKMARAGIYGAHPSQWWGTAEPSTNHTLVDHDDQVRLSPSRLEALSDCALSAFFDRHRGVEKQTEHQRIGNAVHAIAEAIVGGLSLEDALRAVDAIVPLISDGPQWRTANLLERWREGITRLHEFLTARQEGAEGYTVTSEKMLRVPLGTMDDGHNVVLNGRIDLSVTGPDGATIVYDFKTSRTAKTQGEAQTSPQLSAYQFMIARTDGLSNDGAALVYPGTGDTKAKVVQQAAMSEDEVEDFGRVMLNLARSASGPEFRATPGKHCDFCDFATSCPAQTAGRTLV</sequence>
<dbReference type="GO" id="GO:0005524">
    <property type="term" value="F:ATP binding"/>
    <property type="evidence" value="ECO:0007669"/>
    <property type="project" value="UniProtKB-UniRule"/>
</dbReference>
<accession>A0A5J6Z9D8</accession>
<feature type="domain" description="UvrD-like helicase C-terminal" evidence="17">
    <location>
        <begin position="336"/>
        <end position="652"/>
    </location>
</feature>
<evidence type="ECO:0000256" key="10">
    <source>
        <dbReference type="ARBA" id="ARBA00023204"/>
    </source>
</evidence>
<keyword evidence="9" id="KW-0238">DNA-binding</keyword>
<dbReference type="PROSITE" id="PS51198">
    <property type="entry name" value="UVRD_HELICASE_ATP_BIND"/>
    <property type="match status" value="1"/>
</dbReference>
<dbReference type="EC" id="5.6.2.4" evidence="13"/>
<dbReference type="PANTHER" id="PTHR11070:SF59">
    <property type="entry name" value="DNA 3'-5' HELICASE"/>
    <property type="match status" value="1"/>
</dbReference>
<evidence type="ECO:0000259" key="16">
    <source>
        <dbReference type="PROSITE" id="PS51198"/>
    </source>
</evidence>
<proteinExistence type="inferred from homology"/>
<dbReference type="InterPro" id="IPR013986">
    <property type="entry name" value="DExx_box_DNA_helicase_dom_sf"/>
</dbReference>
<evidence type="ECO:0000256" key="4">
    <source>
        <dbReference type="ARBA" id="ARBA00022763"/>
    </source>
</evidence>
<dbReference type="InterPro" id="IPR000212">
    <property type="entry name" value="DNA_helicase_UvrD/REP"/>
</dbReference>
<dbReference type="PROSITE" id="PS51217">
    <property type="entry name" value="UVRD_HELICASE_CTER"/>
    <property type="match status" value="1"/>
</dbReference>
<evidence type="ECO:0000256" key="13">
    <source>
        <dbReference type="ARBA" id="ARBA00034808"/>
    </source>
</evidence>
<keyword evidence="10" id="KW-0234">DNA repair</keyword>
<dbReference type="GO" id="GO:0033202">
    <property type="term" value="C:DNA helicase complex"/>
    <property type="evidence" value="ECO:0007669"/>
    <property type="project" value="TreeGrafter"/>
</dbReference>
<protein>
    <recommendedName>
        <fullName evidence="13">DNA 3'-5' helicase</fullName>
        <ecNumber evidence="13">5.6.2.4</ecNumber>
    </recommendedName>
</protein>
<organism evidence="18 19">
    <name type="scientific">Corynebacterium urogenitale</name>
    <dbReference type="NCBI Taxonomy" id="2487892"/>
    <lineage>
        <taxon>Bacteria</taxon>
        <taxon>Bacillati</taxon>
        <taxon>Actinomycetota</taxon>
        <taxon>Actinomycetes</taxon>
        <taxon>Mycobacteriales</taxon>
        <taxon>Corynebacteriaceae</taxon>
        <taxon>Corynebacterium</taxon>
    </lineage>
</organism>